<comment type="subcellular location">
    <subcellularLocation>
        <location evidence="2">Nucleus</location>
    </subcellularLocation>
</comment>
<evidence type="ECO:0000256" key="2">
    <source>
        <dbReference type="ARBA" id="ARBA00004123"/>
    </source>
</evidence>
<comment type="cofactor">
    <cofactor evidence="1">
        <name>Fe(2+)</name>
        <dbReference type="ChEBI" id="CHEBI:29033"/>
    </cofactor>
</comment>
<keyword evidence="15" id="KW-1185">Reference proteome</keyword>
<keyword evidence="8" id="KW-0805">Transcription regulation</keyword>
<organism evidence="14 15">
    <name type="scientific">Phycomyces blakesleeanus</name>
    <dbReference type="NCBI Taxonomy" id="4837"/>
    <lineage>
        <taxon>Eukaryota</taxon>
        <taxon>Fungi</taxon>
        <taxon>Fungi incertae sedis</taxon>
        <taxon>Mucoromycota</taxon>
        <taxon>Mucoromycotina</taxon>
        <taxon>Mucoromycetes</taxon>
        <taxon>Mucorales</taxon>
        <taxon>Phycomycetaceae</taxon>
        <taxon>Phycomyces</taxon>
    </lineage>
</organism>
<keyword evidence="10" id="KW-0539">Nucleus</keyword>
<feature type="compositionally biased region" description="Basic and acidic residues" evidence="12">
    <location>
        <begin position="14"/>
        <end position="28"/>
    </location>
</feature>
<dbReference type="EMBL" id="JBCLYO010000001">
    <property type="protein sequence ID" value="KAL0096757.1"/>
    <property type="molecule type" value="Genomic_DNA"/>
</dbReference>
<keyword evidence="4" id="KW-0156">Chromatin regulator</keyword>
<protein>
    <recommendedName>
        <fullName evidence="13">JmjC domain-containing protein</fullName>
    </recommendedName>
</protein>
<dbReference type="Pfam" id="PF13621">
    <property type="entry name" value="Cupin_8"/>
    <property type="match status" value="1"/>
</dbReference>
<dbReference type="InterPro" id="IPR041667">
    <property type="entry name" value="Cupin_8"/>
</dbReference>
<evidence type="ECO:0000256" key="1">
    <source>
        <dbReference type="ARBA" id="ARBA00001954"/>
    </source>
</evidence>
<evidence type="ECO:0000256" key="10">
    <source>
        <dbReference type="ARBA" id="ARBA00023242"/>
    </source>
</evidence>
<keyword evidence="7" id="KW-0408">Iron</keyword>
<gene>
    <name evidence="14" type="ORF">J3Q64DRAFT_1709287</name>
</gene>
<dbReference type="InterPro" id="IPR003347">
    <property type="entry name" value="JmjC_dom"/>
</dbReference>
<evidence type="ECO:0000256" key="8">
    <source>
        <dbReference type="ARBA" id="ARBA00023015"/>
    </source>
</evidence>
<feature type="domain" description="JmjC" evidence="13">
    <location>
        <begin position="200"/>
        <end position="369"/>
    </location>
</feature>
<evidence type="ECO:0000256" key="11">
    <source>
        <dbReference type="ARBA" id="ARBA00038068"/>
    </source>
</evidence>
<comment type="caution">
    <text evidence="14">The sequence shown here is derived from an EMBL/GenBank/DDBJ whole genome shotgun (WGS) entry which is preliminary data.</text>
</comment>
<evidence type="ECO:0000256" key="12">
    <source>
        <dbReference type="SAM" id="MobiDB-lite"/>
    </source>
</evidence>
<reference evidence="14 15" key="1">
    <citation type="submission" date="2024-04" db="EMBL/GenBank/DDBJ databases">
        <title>Symmetric and asymmetric DNA N6-adenine methylation regulates different biological responses in Mucorales.</title>
        <authorList>
            <consortium name="Lawrence Berkeley National Laboratory"/>
            <person name="Lax C."/>
            <person name="Mondo S.J."/>
            <person name="Osorio-Concepcion M."/>
            <person name="Muszewska A."/>
            <person name="Corrochano-Luque M."/>
            <person name="Gutierrez G."/>
            <person name="Riley R."/>
            <person name="Lipzen A."/>
            <person name="Guo J."/>
            <person name="Hundley H."/>
            <person name="Amirebrahimi M."/>
            <person name="Ng V."/>
            <person name="Lorenzo-Gutierrez D."/>
            <person name="Binder U."/>
            <person name="Yang J."/>
            <person name="Song Y."/>
            <person name="Canovas D."/>
            <person name="Navarro E."/>
            <person name="Freitag M."/>
            <person name="Gabaldon T."/>
            <person name="Grigoriev I.V."/>
            <person name="Corrochano L.M."/>
            <person name="Nicolas F.E."/>
            <person name="Garre V."/>
        </authorList>
    </citation>
    <scope>NUCLEOTIDE SEQUENCE [LARGE SCALE GENOMIC DNA]</scope>
    <source>
        <strain evidence="14 15">L51</strain>
    </source>
</reference>
<feature type="compositionally biased region" description="Low complexity" evidence="12">
    <location>
        <begin position="409"/>
        <end position="437"/>
    </location>
</feature>
<evidence type="ECO:0000256" key="6">
    <source>
        <dbReference type="ARBA" id="ARBA00023002"/>
    </source>
</evidence>
<keyword evidence="6" id="KW-0560">Oxidoreductase</keyword>
<evidence type="ECO:0000256" key="5">
    <source>
        <dbReference type="ARBA" id="ARBA00022964"/>
    </source>
</evidence>
<evidence type="ECO:0000256" key="3">
    <source>
        <dbReference type="ARBA" id="ARBA00022723"/>
    </source>
</evidence>
<dbReference type="Gene3D" id="2.60.120.650">
    <property type="entry name" value="Cupin"/>
    <property type="match status" value="1"/>
</dbReference>
<evidence type="ECO:0000313" key="14">
    <source>
        <dbReference type="EMBL" id="KAL0096757.1"/>
    </source>
</evidence>
<evidence type="ECO:0000256" key="4">
    <source>
        <dbReference type="ARBA" id="ARBA00022853"/>
    </source>
</evidence>
<keyword evidence="9" id="KW-0804">Transcription</keyword>
<evidence type="ECO:0000256" key="9">
    <source>
        <dbReference type="ARBA" id="ARBA00023163"/>
    </source>
</evidence>
<dbReference type="PROSITE" id="PS51184">
    <property type="entry name" value="JMJC"/>
    <property type="match status" value="1"/>
</dbReference>
<comment type="similarity">
    <text evidence="11">Belongs to the JMJD6 family.</text>
</comment>
<dbReference type="Proteomes" id="UP001448207">
    <property type="component" value="Unassembled WGS sequence"/>
</dbReference>
<dbReference type="SUPFAM" id="SSF51197">
    <property type="entry name" value="Clavaminate synthase-like"/>
    <property type="match status" value="1"/>
</dbReference>
<evidence type="ECO:0000259" key="13">
    <source>
        <dbReference type="PROSITE" id="PS51184"/>
    </source>
</evidence>
<accession>A0ABR3BFV7</accession>
<sequence>MVTEMAKSSLPKKQRSDDSYKNYKETKGTRTDRKIHRVKIKARSELDLFGWRKWNFCERDYWINAFVDVVPRIDYRQVSKAEFVQNYEAKNIPVVITHATDHWRAHTTWTESALLENYGSHLFKVGEDDDENNVYLKMKHFLHYNKHEGRKDDSPLYIFDSGFYKDRRKKSKSKSNRQSSDDDEDDAQHEGKRRRKADPLSPMLLLGDYQVPSYFSDDLFRLARERRRPPYRWLVMGGARSGTGIHIDPLGTSAWNALLKGHKRWCLFPPGTPKKIIDPPMKPYDHEGVSWFSTVFPKFKVRDGPEDDNRTLGERLGMVEVLQRPGETIFVPGGWPHVVMNLDTTIAVTQNFCSPTNLDYVYLCTRHSRPKLGQRLYQKIKQLGKTDPEFAKMSVQLDMVLSVPRLPPSSSDSSSSSSSSTTLSSSGASDNNSSPSARIDVSSTDSETDWSDGTCMCHKCKRQRKRANREKALKKPL</sequence>
<evidence type="ECO:0000313" key="15">
    <source>
        <dbReference type="Proteomes" id="UP001448207"/>
    </source>
</evidence>
<name>A0ABR3BFV7_PHYBL</name>
<keyword evidence="5" id="KW-0223">Dioxygenase</keyword>
<keyword evidence="3" id="KW-0479">Metal-binding</keyword>
<evidence type="ECO:0000256" key="7">
    <source>
        <dbReference type="ARBA" id="ARBA00023004"/>
    </source>
</evidence>
<proteinExistence type="inferred from homology"/>
<feature type="region of interest" description="Disordered" evidence="12">
    <location>
        <begin position="1"/>
        <end position="28"/>
    </location>
</feature>
<dbReference type="SMART" id="SM00558">
    <property type="entry name" value="JmjC"/>
    <property type="match status" value="1"/>
</dbReference>
<feature type="region of interest" description="Disordered" evidence="12">
    <location>
        <begin position="169"/>
        <end position="197"/>
    </location>
</feature>
<dbReference type="PANTHER" id="PTHR12480:SF32">
    <property type="entry name" value="BIFUNCTIONAL ARGININE DEMETHYLASE AND LYSYL-HYDROXYLASE JMJD6"/>
    <property type="match status" value="1"/>
</dbReference>
<dbReference type="InterPro" id="IPR050910">
    <property type="entry name" value="JMJD6_ArgDemeth/LysHydrox"/>
</dbReference>
<feature type="region of interest" description="Disordered" evidence="12">
    <location>
        <begin position="404"/>
        <end position="454"/>
    </location>
</feature>
<dbReference type="PANTHER" id="PTHR12480">
    <property type="entry name" value="ARGININE DEMETHYLASE AND LYSYL-HYDROXYLASE JMJD"/>
    <property type="match status" value="1"/>
</dbReference>